<dbReference type="GO" id="GO:0003677">
    <property type="term" value="F:DNA binding"/>
    <property type="evidence" value="ECO:0007669"/>
    <property type="project" value="UniProtKB-UniRule"/>
</dbReference>
<evidence type="ECO:0000256" key="2">
    <source>
        <dbReference type="ARBA" id="ARBA00023125"/>
    </source>
</evidence>
<dbReference type="Pfam" id="PF00440">
    <property type="entry name" value="TetR_N"/>
    <property type="match status" value="1"/>
</dbReference>
<organism evidence="6 7">
    <name type="scientific">Oleispira antarctica RB-8</name>
    <dbReference type="NCBI Taxonomy" id="698738"/>
    <lineage>
        <taxon>Bacteria</taxon>
        <taxon>Pseudomonadati</taxon>
        <taxon>Pseudomonadota</taxon>
        <taxon>Gammaproteobacteria</taxon>
        <taxon>Oceanospirillales</taxon>
        <taxon>Oceanospirillaceae</taxon>
        <taxon>Oleispira</taxon>
    </lineage>
</organism>
<dbReference type="InterPro" id="IPR001647">
    <property type="entry name" value="HTH_TetR"/>
</dbReference>
<dbReference type="Proteomes" id="UP000032749">
    <property type="component" value="Chromosome"/>
</dbReference>
<evidence type="ECO:0000256" key="3">
    <source>
        <dbReference type="ARBA" id="ARBA00023163"/>
    </source>
</evidence>
<reference evidence="6 7" key="1">
    <citation type="journal article" date="2013" name="Nat. Commun.">
        <title>Genome sequence and functional genomic analysis of the oil-degrading bacterium Oleispira antarctica.</title>
        <authorList>
            <person name="Kube M."/>
            <person name="Chernikova T.N."/>
            <person name="Al-Ramahi Y."/>
            <person name="Beloqui A."/>
            <person name="Lopez-Cortez N."/>
            <person name="Guazzaroni M.E."/>
            <person name="Heipieper H.J."/>
            <person name="Klages S."/>
            <person name="Kotsyurbenko O.R."/>
            <person name="Langer I."/>
            <person name="Nechitaylo T.Y."/>
            <person name="Lunsdorf H."/>
            <person name="Fernandez M."/>
            <person name="Juarez S."/>
            <person name="Ciordia S."/>
            <person name="Singer A."/>
            <person name="Kagan O."/>
            <person name="Egorova O."/>
            <person name="Petit P.A."/>
            <person name="Stogios P."/>
            <person name="Kim Y."/>
            <person name="Tchigvintsev A."/>
            <person name="Flick R."/>
            <person name="Denaro R."/>
            <person name="Genovese M."/>
            <person name="Albar J.P."/>
            <person name="Reva O.N."/>
            <person name="Martinez-Gomariz M."/>
            <person name="Tran H."/>
            <person name="Ferrer M."/>
            <person name="Savchenko A."/>
            <person name="Yakunin A.F."/>
            <person name="Yakimov M.M."/>
            <person name="Golyshina O.V."/>
            <person name="Reinhardt R."/>
            <person name="Golyshin P.N."/>
        </authorList>
    </citation>
    <scope>NUCLEOTIDE SEQUENCE [LARGE SCALE GENOMIC DNA]</scope>
</reference>
<evidence type="ECO:0000313" key="6">
    <source>
        <dbReference type="EMBL" id="CCK76750.1"/>
    </source>
</evidence>
<dbReference type="HOGENOM" id="CLU_069356_40_0_6"/>
<dbReference type="STRING" id="698738.OLEAN_C25740"/>
<evidence type="ECO:0000256" key="4">
    <source>
        <dbReference type="PROSITE-ProRule" id="PRU00335"/>
    </source>
</evidence>
<accession>R4YPC7</accession>
<evidence type="ECO:0000259" key="5">
    <source>
        <dbReference type="PROSITE" id="PS50977"/>
    </source>
</evidence>
<dbReference type="Gene3D" id="1.10.357.10">
    <property type="entry name" value="Tetracycline Repressor, domain 2"/>
    <property type="match status" value="1"/>
</dbReference>
<sequence length="214" mass="23758">MSNDHPTNYHHGNLRLALLEAAVEQIKDVGVEKLSLRGIARTVGVSQTAPYRHFKDKNELLAEVAAQAYLDLYHATSKHISNDQSANENIQTIGAAYLAFAIANPEKYKLMFGPSIQNRRAYANMVAAGEKSFNVLISQVERGISDGAFLSGCSMILANTLWTQVHGMASLIIDGFYQDRDMPMPFDEFLRTQISIASRAIQLNPRPFTLTKID</sequence>
<dbReference type="InterPro" id="IPR050624">
    <property type="entry name" value="HTH-type_Tx_Regulator"/>
</dbReference>
<dbReference type="SUPFAM" id="SSF48498">
    <property type="entry name" value="Tetracyclin repressor-like, C-terminal domain"/>
    <property type="match status" value="1"/>
</dbReference>
<dbReference type="InterPro" id="IPR036271">
    <property type="entry name" value="Tet_transcr_reg_TetR-rel_C_sf"/>
</dbReference>
<dbReference type="PANTHER" id="PTHR43479">
    <property type="entry name" value="ACREF/ENVCD OPERON REPRESSOR-RELATED"/>
    <property type="match status" value="1"/>
</dbReference>
<feature type="DNA-binding region" description="H-T-H motif" evidence="4">
    <location>
        <begin position="35"/>
        <end position="54"/>
    </location>
</feature>
<dbReference type="PATRIC" id="fig|698738.3.peg.2670"/>
<keyword evidence="1" id="KW-0805">Transcription regulation</keyword>
<dbReference type="InterPro" id="IPR025996">
    <property type="entry name" value="MT1864/Rv1816-like_C"/>
</dbReference>
<dbReference type="InterPro" id="IPR009057">
    <property type="entry name" value="Homeodomain-like_sf"/>
</dbReference>
<gene>
    <name evidence="6" type="ORF">OLEAN_C25740</name>
</gene>
<keyword evidence="3" id="KW-0804">Transcription</keyword>
<keyword evidence="2 4" id="KW-0238">DNA-binding</keyword>
<dbReference type="PROSITE" id="PS50977">
    <property type="entry name" value="HTH_TETR_2"/>
    <property type="match status" value="1"/>
</dbReference>
<dbReference type="Pfam" id="PF13305">
    <property type="entry name" value="TetR_C_33"/>
    <property type="match status" value="1"/>
</dbReference>
<proteinExistence type="predicted"/>
<dbReference type="SUPFAM" id="SSF46689">
    <property type="entry name" value="Homeodomain-like"/>
    <property type="match status" value="1"/>
</dbReference>
<name>R4YPC7_OLEAN</name>
<feature type="domain" description="HTH tetR-type" evidence="5">
    <location>
        <begin position="12"/>
        <end position="72"/>
    </location>
</feature>
<keyword evidence="7" id="KW-1185">Reference proteome</keyword>
<dbReference type="AlphaFoldDB" id="R4YPC7"/>
<protein>
    <submittedName>
        <fullName evidence="6">Transcription regulator, TetR family protein</fullName>
    </submittedName>
</protein>
<dbReference type="KEGG" id="oai:OLEAN_C25740"/>
<dbReference type="OrthoDB" id="5293556at2"/>
<dbReference type="EMBL" id="FO203512">
    <property type="protein sequence ID" value="CCK76750.1"/>
    <property type="molecule type" value="Genomic_DNA"/>
</dbReference>
<evidence type="ECO:0000313" key="7">
    <source>
        <dbReference type="Proteomes" id="UP000032749"/>
    </source>
</evidence>
<evidence type="ECO:0000256" key="1">
    <source>
        <dbReference type="ARBA" id="ARBA00023015"/>
    </source>
</evidence>
<dbReference type="PRINTS" id="PR00455">
    <property type="entry name" value="HTHTETR"/>
</dbReference>
<dbReference type="PANTHER" id="PTHR43479:SF11">
    <property type="entry name" value="ACREF_ENVCD OPERON REPRESSOR-RELATED"/>
    <property type="match status" value="1"/>
</dbReference>